<evidence type="ECO:0000313" key="2">
    <source>
        <dbReference type="EMBL" id="GFY67885.1"/>
    </source>
</evidence>
<gene>
    <name evidence="2" type="ORF">TNIN_315541</name>
</gene>
<dbReference type="EMBL" id="BMAV01016803">
    <property type="protein sequence ID" value="GFY67885.1"/>
    <property type="molecule type" value="Genomic_DNA"/>
</dbReference>
<dbReference type="OrthoDB" id="5866312at2759"/>
<sequence>MHQSKNKSIDTKPNINKLNACNRPNSLSLSSNFNSDGGNSIKSSPDLSIMNGLNTSLNTPSTGLYQLESLMDGNGGTATSTSGYVISSCGGQQSSSSDLSSPDSITPPKLVSL</sequence>
<dbReference type="Proteomes" id="UP000886998">
    <property type="component" value="Unassembled WGS sequence"/>
</dbReference>
<feature type="region of interest" description="Disordered" evidence="1">
    <location>
        <begin position="81"/>
        <end position="113"/>
    </location>
</feature>
<proteinExistence type="predicted"/>
<dbReference type="AlphaFoldDB" id="A0A8X6Y848"/>
<name>A0A8X6Y848_9ARAC</name>
<evidence type="ECO:0000256" key="1">
    <source>
        <dbReference type="SAM" id="MobiDB-lite"/>
    </source>
</evidence>
<evidence type="ECO:0000313" key="3">
    <source>
        <dbReference type="Proteomes" id="UP000886998"/>
    </source>
</evidence>
<feature type="compositionally biased region" description="Polar residues" evidence="1">
    <location>
        <begin position="11"/>
        <end position="23"/>
    </location>
</feature>
<keyword evidence="3" id="KW-1185">Reference proteome</keyword>
<protein>
    <submittedName>
        <fullName evidence="2">Uncharacterized protein</fullName>
    </submittedName>
</protein>
<accession>A0A8X6Y848</accession>
<comment type="caution">
    <text evidence="2">The sequence shown here is derived from an EMBL/GenBank/DDBJ whole genome shotgun (WGS) entry which is preliminary data.</text>
</comment>
<organism evidence="2 3">
    <name type="scientific">Trichonephila inaurata madagascariensis</name>
    <dbReference type="NCBI Taxonomy" id="2747483"/>
    <lineage>
        <taxon>Eukaryota</taxon>
        <taxon>Metazoa</taxon>
        <taxon>Ecdysozoa</taxon>
        <taxon>Arthropoda</taxon>
        <taxon>Chelicerata</taxon>
        <taxon>Arachnida</taxon>
        <taxon>Araneae</taxon>
        <taxon>Araneomorphae</taxon>
        <taxon>Entelegynae</taxon>
        <taxon>Araneoidea</taxon>
        <taxon>Nephilidae</taxon>
        <taxon>Trichonephila</taxon>
        <taxon>Trichonephila inaurata</taxon>
    </lineage>
</organism>
<reference evidence="2" key="1">
    <citation type="submission" date="2020-08" db="EMBL/GenBank/DDBJ databases">
        <title>Multicomponent nature underlies the extraordinary mechanical properties of spider dragline silk.</title>
        <authorList>
            <person name="Kono N."/>
            <person name="Nakamura H."/>
            <person name="Mori M."/>
            <person name="Yoshida Y."/>
            <person name="Ohtoshi R."/>
            <person name="Malay A.D."/>
            <person name="Moran D.A.P."/>
            <person name="Tomita M."/>
            <person name="Numata K."/>
            <person name="Arakawa K."/>
        </authorList>
    </citation>
    <scope>NUCLEOTIDE SEQUENCE</scope>
</reference>
<feature type="compositionally biased region" description="Low complexity" evidence="1">
    <location>
        <begin position="87"/>
        <end position="104"/>
    </location>
</feature>
<feature type="region of interest" description="Disordered" evidence="1">
    <location>
        <begin position="1"/>
        <end position="23"/>
    </location>
</feature>